<feature type="region of interest" description="Disordered" evidence="1">
    <location>
        <begin position="220"/>
        <end position="303"/>
    </location>
</feature>
<keyword evidence="2" id="KW-0472">Membrane</keyword>
<feature type="compositionally biased region" description="Polar residues" evidence="1">
    <location>
        <begin position="280"/>
        <end position="303"/>
    </location>
</feature>
<organism evidence="3 4">
    <name type="scientific">Tilletia horrida</name>
    <dbReference type="NCBI Taxonomy" id="155126"/>
    <lineage>
        <taxon>Eukaryota</taxon>
        <taxon>Fungi</taxon>
        <taxon>Dikarya</taxon>
        <taxon>Basidiomycota</taxon>
        <taxon>Ustilaginomycotina</taxon>
        <taxon>Exobasidiomycetes</taxon>
        <taxon>Tilletiales</taxon>
        <taxon>Tilletiaceae</taxon>
        <taxon>Tilletia</taxon>
    </lineage>
</organism>
<reference evidence="3" key="1">
    <citation type="journal article" date="2023" name="PhytoFront">
        <title>Draft Genome Resources of Seven Strains of Tilletia horrida, Causal Agent of Kernel Smut of Rice.</title>
        <authorList>
            <person name="Khanal S."/>
            <person name="Antony Babu S."/>
            <person name="Zhou X.G."/>
        </authorList>
    </citation>
    <scope>NUCLEOTIDE SEQUENCE</scope>
    <source>
        <strain evidence="3">TX6</strain>
    </source>
</reference>
<protein>
    <submittedName>
        <fullName evidence="3">Uncharacterized protein</fullName>
    </submittedName>
</protein>
<keyword evidence="2" id="KW-1133">Transmembrane helix</keyword>
<keyword evidence="4" id="KW-1185">Reference proteome</keyword>
<feature type="transmembrane region" description="Helical" evidence="2">
    <location>
        <begin position="427"/>
        <end position="444"/>
    </location>
</feature>
<evidence type="ECO:0000313" key="3">
    <source>
        <dbReference type="EMBL" id="KAK0545737.1"/>
    </source>
</evidence>
<sequence>MDRAGAVPRPPRAAAAGPAARASPRIQDLVNRFEDQSRRASGSSQPSSSMSREGLPRHSSGPVIGPHATARAPRPSIESPSSPTSTLLNKEHAASAQRKGPRSPAEETLIPSKSHRAPETAPQGDGRKAFPAALVFSRQAPPLSLPALDKHLSRREYAASPRFTDPRRHATQEEKLLFGWSDSTSTKGASSKKWGSSPGVWEIAGGQICTRSESGEVVCTPKSDGELDEESFEMRKASTEMKRVTSASTLVGSAPSKSFLRDADEGDVSDERPGLPSLPSFDSSGRTESTGVPSQLSSASHPMTRTEMFPPLMLLKEQSLDELKSNAVGPRAPPGGFLANFPTFQSLLGTITDLIIGVEGSSFAAGILRLETLRDFAQLVQNNSSWINSDSSPIATGVGAGLRRFFSHTLPAILALDFVSLIGRAEIFLVGWMFLGAMMMWRFWSITRALDHNRFVDGFDSKPAAYTSPARGTKACYILLVFGLTTIYIPLTKLAVDTLVWHIDFWVFNPTQGSQDLPSSLPPLGDSDHYRDPLDFCYTTTMRKDKFNFAWLLLPVAVLSLIFFTIGLPIRMVQVLRRLRPHVSEYNEMGLKRTPEEMDIEYQRLLGKDKSPLIFMINGYRRRWAFYKPIYILCFKFTNVLVISSLTRNNCLWRFQHAKTMQLVQQGILIGLMSFLLGIHVYIKPFVDMISNRSEMVSRICYVLTALLGLVVALRGSSVYQSTLLYIVLGCSYLFNFYFALAGTSIFEHAVKRAQQRLDFSIDIFSPALDLQKHIRRRIWEETFSTILLSAPSYRMPMNQLVAFSTSDVDKWPPYLLNFQNTAAERHVENIKLLRELGTHTYQDWVNVGRGHVAQRWFAAIRTIQMHYAGPDAYWRPIRPPYPDGVSSFFGKAFAIPFPPTVVMRYDQGSSRSVQLTTLEEIEAFVAQNEQKAVRQARRLRLALRSLDGERVYCPHVAVQDIYANTGMLGTKPRRHNYSVAVPVTYIDGVLQIRHRDPSPVPGAYDFSSGFEVSILYEDGLREDAEGSARVRQPLVVSGSSAFELFDDFRPSAGLAKFLHDNQILVKSRIPLVEKLMEAYRARYYDEARRKRSIMSYSFTIDIFSNHRLRMVELEQAFERASCCDAVRELPYRYRSCIISLYERLEAINRSEVHRWWWLFWDDLWRRNSTDIAAMRKHRKHLSPSYPTSIAYRPMPRPELENFLTKHGLWINGGKNGFIHTGTLNSIYFYLDELVFSHGGSQLRSKAIKLGIGTNDAELESHEYESLTLAEQSAGTGGGTDYERSEIIDRHAKRWEVLMSGRPTLSRWDRAWNRTLTWLNLHPLKVDGKRKSLFLYLRLRDGRYELPGEESLRIRTTILDSDSQAPCPQTARR</sequence>
<evidence type="ECO:0000256" key="1">
    <source>
        <dbReference type="SAM" id="MobiDB-lite"/>
    </source>
</evidence>
<feature type="transmembrane region" description="Helical" evidence="2">
    <location>
        <begin position="667"/>
        <end position="687"/>
    </location>
</feature>
<feature type="region of interest" description="Disordered" evidence="1">
    <location>
        <begin position="1"/>
        <end position="129"/>
    </location>
</feature>
<feature type="compositionally biased region" description="Basic and acidic residues" evidence="1">
    <location>
        <begin position="259"/>
        <end position="273"/>
    </location>
</feature>
<proteinExistence type="predicted"/>
<evidence type="ECO:0000313" key="4">
    <source>
        <dbReference type="Proteomes" id="UP001176517"/>
    </source>
</evidence>
<accession>A0AAN6GL27</accession>
<gene>
    <name evidence="3" type="ORF">OC846_005542</name>
</gene>
<evidence type="ECO:0000256" key="2">
    <source>
        <dbReference type="SAM" id="Phobius"/>
    </source>
</evidence>
<dbReference type="Proteomes" id="UP001176517">
    <property type="component" value="Unassembled WGS sequence"/>
</dbReference>
<name>A0AAN6GL27_9BASI</name>
<keyword evidence="2" id="KW-0812">Transmembrane</keyword>
<feature type="compositionally biased region" description="Basic and acidic residues" evidence="1">
    <location>
        <begin position="232"/>
        <end position="243"/>
    </location>
</feature>
<comment type="caution">
    <text evidence="3">The sequence shown here is derived from an EMBL/GenBank/DDBJ whole genome shotgun (WGS) entry which is preliminary data.</text>
</comment>
<feature type="transmembrane region" description="Helical" evidence="2">
    <location>
        <begin position="630"/>
        <end position="647"/>
    </location>
</feature>
<dbReference type="EMBL" id="JAPDMZ010000219">
    <property type="protein sequence ID" value="KAK0545737.1"/>
    <property type="molecule type" value="Genomic_DNA"/>
</dbReference>
<feature type="transmembrane region" description="Helical" evidence="2">
    <location>
        <begin position="549"/>
        <end position="570"/>
    </location>
</feature>
<feature type="compositionally biased region" description="Low complexity" evidence="1">
    <location>
        <begin position="73"/>
        <end position="85"/>
    </location>
</feature>
<feature type="transmembrane region" description="Helical" evidence="2">
    <location>
        <begin position="475"/>
        <end position="496"/>
    </location>
</feature>
<feature type="transmembrane region" description="Helical" evidence="2">
    <location>
        <begin position="724"/>
        <end position="747"/>
    </location>
</feature>
<feature type="compositionally biased region" description="Low complexity" evidence="1">
    <location>
        <begin position="39"/>
        <end position="52"/>
    </location>
</feature>
<feature type="transmembrane region" description="Helical" evidence="2">
    <location>
        <begin position="699"/>
        <end position="718"/>
    </location>
</feature>
<feature type="compositionally biased region" description="Low complexity" evidence="1">
    <location>
        <begin position="1"/>
        <end position="25"/>
    </location>
</feature>